<evidence type="ECO:0000259" key="1">
    <source>
        <dbReference type="Pfam" id="PF00557"/>
    </source>
</evidence>
<sequence>MYRGQIGRNGALPHAMNINATFQLGDTLVTGAGAAVWGYLSELERTMFLGEPAPQPRQYFDLMVGAQDTAFARLHPGATRTQVDRAVRDYFDHHGITNLWRHHTGHGLGQRIHESPFLDLGDDTPLELGMVLSVQPGSYDPAWGGFRHSDAVLITPTGMELLTIYPRDLQSLILA</sequence>
<dbReference type="Pfam" id="PF00557">
    <property type="entry name" value="Peptidase_M24"/>
    <property type="match status" value="1"/>
</dbReference>
<protein>
    <submittedName>
        <fullName evidence="2">Metallopeptidase family M24</fullName>
    </submittedName>
</protein>
<dbReference type="PANTHER" id="PTHR46112">
    <property type="entry name" value="AMINOPEPTIDASE"/>
    <property type="match status" value="1"/>
</dbReference>
<dbReference type="SUPFAM" id="SSF55920">
    <property type="entry name" value="Creatinase/aminopeptidase"/>
    <property type="match status" value="1"/>
</dbReference>
<comment type="caution">
    <text evidence="2">The sequence shown here is derived from an EMBL/GenBank/DDBJ whole genome shotgun (WGS) entry which is preliminary data.</text>
</comment>
<dbReference type="EMBL" id="QJSX01000017">
    <property type="protein sequence ID" value="PYE50557.1"/>
    <property type="molecule type" value="Genomic_DNA"/>
</dbReference>
<gene>
    <name evidence="2" type="ORF">DES52_11775</name>
</gene>
<dbReference type="OrthoDB" id="9806388at2"/>
<proteinExistence type="predicted"/>
<feature type="domain" description="Peptidase M24" evidence="1">
    <location>
        <begin position="5"/>
        <end position="155"/>
    </location>
</feature>
<dbReference type="AlphaFoldDB" id="A0A318S377"/>
<keyword evidence="3" id="KW-1185">Reference proteome</keyword>
<reference evidence="2 3" key="1">
    <citation type="submission" date="2018-06" db="EMBL/GenBank/DDBJ databases">
        <title>Genomic Encyclopedia of Type Strains, Phase IV (KMG-IV): sequencing the most valuable type-strain genomes for metagenomic binning, comparative biology and taxonomic classification.</title>
        <authorList>
            <person name="Goeker M."/>
        </authorList>
    </citation>
    <scope>NUCLEOTIDE SEQUENCE [LARGE SCALE GENOMIC DNA]</scope>
    <source>
        <strain evidence="2 3">DSM 18048</strain>
    </source>
</reference>
<dbReference type="CDD" id="cd01066">
    <property type="entry name" value="APP_MetAP"/>
    <property type="match status" value="1"/>
</dbReference>
<dbReference type="InterPro" id="IPR050659">
    <property type="entry name" value="Peptidase_M24B"/>
</dbReference>
<dbReference type="InterPro" id="IPR036005">
    <property type="entry name" value="Creatinase/aminopeptidase-like"/>
</dbReference>
<dbReference type="PANTHER" id="PTHR46112:SF2">
    <property type="entry name" value="XAA-PRO AMINOPEPTIDASE P-RELATED"/>
    <property type="match status" value="1"/>
</dbReference>
<accession>A0A318S377</accession>
<organism evidence="2 3">
    <name type="scientific">Deinococcus yavapaiensis KR-236</name>
    <dbReference type="NCBI Taxonomy" id="694435"/>
    <lineage>
        <taxon>Bacteria</taxon>
        <taxon>Thermotogati</taxon>
        <taxon>Deinococcota</taxon>
        <taxon>Deinococci</taxon>
        <taxon>Deinococcales</taxon>
        <taxon>Deinococcaceae</taxon>
        <taxon>Deinococcus</taxon>
    </lineage>
</organism>
<dbReference type="Proteomes" id="UP000248326">
    <property type="component" value="Unassembled WGS sequence"/>
</dbReference>
<evidence type="ECO:0000313" key="2">
    <source>
        <dbReference type="EMBL" id="PYE50557.1"/>
    </source>
</evidence>
<dbReference type="InterPro" id="IPR000994">
    <property type="entry name" value="Pept_M24"/>
</dbReference>
<name>A0A318S377_9DEIO</name>
<dbReference type="Gene3D" id="3.90.230.10">
    <property type="entry name" value="Creatinase/methionine aminopeptidase superfamily"/>
    <property type="match status" value="1"/>
</dbReference>
<evidence type="ECO:0000313" key="3">
    <source>
        <dbReference type="Proteomes" id="UP000248326"/>
    </source>
</evidence>